<organism evidence="2">
    <name type="scientific">Humicola insolens</name>
    <name type="common">Soft-rot fungus</name>
    <dbReference type="NCBI Taxonomy" id="85995"/>
    <lineage>
        <taxon>Eukaryota</taxon>
        <taxon>Fungi</taxon>
        <taxon>Dikarya</taxon>
        <taxon>Ascomycota</taxon>
        <taxon>Pezizomycotina</taxon>
        <taxon>Sordariomycetes</taxon>
        <taxon>Sordariomycetidae</taxon>
        <taxon>Sordariales</taxon>
        <taxon>Chaetomiaceae</taxon>
        <taxon>Mycothermus</taxon>
    </lineage>
</organism>
<evidence type="ECO:0000313" key="2">
    <source>
        <dbReference type="EMBL" id="AXM90676.1"/>
    </source>
</evidence>
<feature type="region of interest" description="Disordered" evidence="1">
    <location>
        <begin position="120"/>
        <end position="147"/>
    </location>
</feature>
<feature type="compositionally biased region" description="Acidic residues" evidence="1">
    <location>
        <begin position="334"/>
        <end position="345"/>
    </location>
</feature>
<protein>
    <submittedName>
        <fullName evidence="2">Uncharacterized protein</fullName>
    </submittedName>
</protein>
<feature type="region of interest" description="Disordered" evidence="1">
    <location>
        <begin position="294"/>
        <end position="414"/>
    </location>
</feature>
<accession>A0A346DKP8</accession>
<dbReference type="EMBL" id="MF966970">
    <property type="protein sequence ID" value="AXM90676.1"/>
    <property type="molecule type" value="Genomic_DNA"/>
</dbReference>
<dbReference type="AlphaFoldDB" id="A0A346DKP8"/>
<reference evidence="2" key="1">
    <citation type="submission" date="2017-09" db="EMBL/GenBank/DDBJ databases">
        <title>Identification of novel genes in Humicola insolens involved in cellulase production using T-DNA insertional mutagenesis.</title>
        <authorList>
            <person name="Fan C."/>
            <person name="Xu X."/>
            <person name="Zhang W."/>
        </authorList>
    </citation>
    <scope>NUCLEOTIDE SEQUENCE</scope>
</reference>
<proteinExistence type="predicted"/>
<feature type="compositionally biased region" description="Acidic residues" evidence="1">
    <location>
        <begin position="359"/>
        <end position="368"/>
    </location>
</feature>
<sequence>MTAMGVQLQPFGTGLEPYGSWNFGTRQLRQSRAELEAALFQTPDISDLSNRLLEISKAGIAGCRSRRAPRAAVLGPLEKLPSVPKPTEVCWRLLPSTFHPSLVFSRPRLVEKFEFSFAQPTPAPKPRPCLKRRRPDTDVDGPNTSELPCKKRRLRRELVTSRLAQPFSLPAPSVLNRDASTLGDKRITKIAAIMSARRLHGAAGVASRQPNPSTWLRRAAVLNSLRARVCAAAAERVSVPFPDLADKAAAFRQSHGSTAFVGGRFLVDVIQPLRAAVAVVARPTSSPIMAPAPGNAATAGHPAPAQTCLRIPSPKLRPMRSPELRVSGPFTALDDMDDLSVDDDSMAFPTSELESRYEDDLDDEDDDGAGVYADFSVIFGGSGGQGDSDDESGSSGSDSFEDYLDDLDGIPAAI</sequence>
<feature type="compositionally biased region" description="Acidic residues" evidence="1">
    <location>
        <begin position="399"/>
        <end position="408"/>
    </location>
</feature>
<evidence type="ECO:0000256" key="1">
    <source>
        <dbReference type="SAM" id="MobiDB-lite"/>
    </source>
</evidence>
<name>A0A346DKP8_HUMIN</name>